<name>A0A6V8LMF5_9BACT</name>
<reference evidence="1 2" key="2">
    <citation type="submission" date="2020-05" db="EMBL/GenBank/DDBJ databases">
        <title>Draft genome sequence of Desulfovibrio sp. strainFSS-1.</title>
        <authorList>
            <person name="Shimoshige H."/>
            <person name="Kobayashi H."/>
            <person name="Maekawa T."/>
        </authorList>
    </citation>
    <scope>NUCLEOTIDE SEQUENCE [LARGE SCALE GENOMIC DNA]</scope>
    <source>
        <strain evidence="1 2">SIID29052-01</strain>
    </source>
</reference>
<dbReference type="InterPro" id="IPR029033">
    <property type="entry name" value="His_PPase_superfam"/>
</dbReference>
<protein>
    <submittedName>
        <fullName evidence="1">Phosphoserine phosphatase 1</fullName>
        <ecNumber evidence="1">3.1.3.3</ecNumber>
    </submittedName>
</protein>
<evidence type="ECO:0000313" key="1">
    <source>
        <dbReference type="EMBL" id="GFK92190.1"/>
    </source>
</evidence>
<dbReference type="CDD" id="cd07067">
    <property type="entry name" value="HP_PGM_like"/>
    <property type="match status" value="1"/>
</dbReference>
<reference evidence="1 2" key="1">
    <citation type="submission" date="2020-04" db="EMBL/GenBank/DDBJ databases">
        <authorList>
            <consortium name="Desulfovibrio sp. FSS-1 genome sequencing consortium"/>
            <person name="Shimoshige H."/>
            <person name="Kobayashi H."/>
            <person name="Maekawa T."/>
        </authorList>
    </citation>
    <scope>NUCLEOTIDE SEQUENCE [LARGE SCALE GENOMIC DNA]</scope>
    <source>
        <strain evidence="1 2">SIID29052-01</strain>
    </source>
</reference>
<keyword evidence="1" id="KW-0378">Hydrolase</keyword>
<proteinExistence type="predicted"/>
<dbReference type="Gene3D" id="3.40.50.1240">
    <property type="entry name" value="Phosphoglycerate mutase-like"/>
    <property type="match status" value="1"/>
</dbReference>
<dbReference type="EMBL" id="BLTE01000001">
    <property type="protein sequence ID" value="GFK92190.1"/>
    <property type="molecule type" value="Genomic_DNA"/>
</dbReference>
<dbReference type="InterPro" id="IPR050275">
    <property type="entry name" value="PGM_Phosphatase"/>
</dbReference>
<dbReference type="Proteomes" id="UP000494245">
    <property type="component" value="Unassembled WGS sequence"/>
</dbReference>
<gene>
    <name evidence="1" type="primary">pspA</name>
    <name evidence="1" type="ORF">NNJEOMEG_00011</name>
</gene>
<comment type="caution">
    <text evidence="1">The sequence shown here is derived from an EMBL/GenBank/DDBJ whole genome shotgun (WGS) entry which is preliminary data.</text>
</comment>
<dbReference type="PANTHER" id="PTHR48100">
    <property type="entry name" value="BROAD-SPECIFICITY PHOSPHATASE YOR283W-RELATED"/>
    <property type="match status" value="1"/>
</dbReference>
<dbReference type="Pfam" id="PF00300">
    <property type="entry name" value="His_Phos_1"/>
    <property type="match status" value="2"/>
</dbReference>
<dbReference type="RefSeq" id="WP_173080100.1">
    <property type="nucleotide sequence ID" value="NZ_BLTE01000001.1"/>
</dbReference>
<evidence type="ECO:0000313" key="2">
    <source>
        <dbReference type="Proteomes" id="UP000494245"/>
    </source>
</evidence>
<dbReference type="SUPFAM" id="SSF53254">
    <property type="entry name" value="Phosphoglycerate mutase-like"/>
    <property type="match status" value="1"/>
</dbReference>
<keyword evidence="2" id="KW-1185">Reference proteome</keyword>
<dbReference type="SMART" id="SM00855">
    <property type="entry name" value="PGAM"/>
    <property type="match status" value="1"/>
</dbReference>
<dbReference type="GO" id="GO:0016791">
    <property type="term" value="F:phosphatase activity"/>
    <property type="evidence" value="ECO:0007669"/>
    <property type="project" value="TreeGrafter"/>
</dbReference>
<sequence>MSRVLYLMRHGATPVETPRLFLGRTDAPLSDLGRAQALRWRDALASFPLDAAWCSPLARARETALLALSGRGMVRARSTDGTEAATRPQDAEHPKLALDAKHPALALDAKHPALARQAEHPALNGQTRTAPSAGPAEALILPELAEIDLGAWEGLSVEEVRRQFPGQYEARGRDLAGFRPPGGESFQDVARRAARALDAMARAAGPGPWRILAVAHAGFNRALLCSLLGIPLERLFCLGQDHACLSVLSLDGERPALQALNLPPGTNPPV</sequence>
<dbReference type="AlphaFoldDB" id="A0A6V8LMF5"/>
<organism evidence="1 2">
    <name type="scientific">Fundidesulfovibrio magnetotacticus</name>
    <dbReference type="NCBI Taxonomy" id="2730080"/>
    <lineage>
        <taxon>Bacteria</taxon>
        <taxon>Pseudomonadati</taxon>
        <taxon>Thermodesulfobacteriota</taxon>
        <taxon>Desulfovibrionia</taxon>
        <taxon>Desulfovibrionales</taxon>
        <taxon>Desulfovibrionaceae</taxon>
        <taxon>Fundidesulfovibrio</taxon>
    </lineage>
</organism>
<dbReference type="EC" id="3.1.3.3" evidence="1"/>
<dbReference type="InterPro" id="IPR013078">
    <property type="entry name" value="His_Pase_superF_clade-1"/>
</dbReference>
<accession>A0A6V8LMF5</accession>